<dbReference type="Proteomes" id="UP000635726">
    <property type="component" value="Unassembled WGS sequence"/>
</dbReference>
<dbReference type="InterPro" id="IPR035422">
    <property type="entry name" value="AlgF"/>
</dbReference>
<evidence type="ECO:0000256" key="8">
    <source>
        <dbReference type="SAM" id="SignalP"/>
    </source>
</evidence>
<gene>
    <name evidence="9" type="primary">algF</name>
    <name evidence="9" type="ORF">GCM10008939_22080</name>
</gene>
<reference evidence="9" key="2">
    <citation type="submission" date="2020-09" db="EMBL/GenBank/DDBJ databases">
        <authorList>
            <person name="Sun Q."/>
            <person name="Ohkuma M."/>
        </authorList>
    </citation>
    <scope>NUCLEOTIDE SEQUENCE</scope>
    <source>
        <strain evidence="9">JCM 14371</strain>
    </source>
</reference>
<dbReference type="GO" id="GO:0042121">
    <property type="term" value="P:alginic acid biosynthetic process"/>
    <property type="evidence" value="ECO:0007669"/>
    <property type="project" value="UniProtKB-KW"/>
</dbReference>
<comment type="subcellular location">
    <subcellularLocation>
        <location evidence="1">Periplasm</location>
    </subcellularLocation>
</comment>
<evidence type="ECO:0000313" key="10">
    <source>
        <dbReference type="Proteomes" id="UP000635726"/>
    </source>
</evidence>
<sequence>MDKMKFLTPLLLLSVTAASAQDMQGLYDPAPPADSAFVRVLNAPTATLGTKAVTAGKGAASPYVIVPQGSFTAKLGATTGTLKVEAGKFYSVTPLNGKLVLITDQAAENRAKALLSIYNLSKNASIDLKTADGKTTVVNGVKPGEVGSRAVNGITVELAAFSGTKNLGALRSVSLERGNAYAIVVTDTGVTFTTSSTKTK</sequence>
<dbReference type="Pfam" id="PF11182">
    <property type="entry name" value="AlgF"/>
    <property type="match status" value="1"/>
</dbReference>
<organism evidence="9 10">
    <name type="scientific">Deinococcus aquiradiocola</name>
    <dbReference type="NCBI Taxonomy" id="393059"/>
    <lineage>
        <taxon>Bacteria</taxon>
        <taxon>Thermotogati</taxon>
        <taxon>Deinococcota</taxon>
        <taxon>Deinococci</taxon>
        <taxon>Deinococcales</taxon>
        <taxon>Deinococcaceae</taxon>
        <taxon>Deinococcus</taxon>
    </lineage>
</organism>
<evidence type="ECO:0000256" key="7">
    <source>
        <dbReference type="ARBA" id="ARBA00022841"/>
    </source>
</evidence>
<name>A0A917PGS0_9DEIO</name>
<evidence type="ECO:0000256" key="4">
    <source>
        <dbReference type="ARBA" id="ARBA00013964"/>
    </source>
</evidence>
<reference evidence="9" key="1">
    <citation type="journal article" date="2014" name="Int. J. Syst. Evol. Microbiol.">
        <title>Complete genome sequence of Corynebacterium casei LMG S-19264T (=DSM 44701T), isolated from a smear-ripened cheese.</title>
        <authorList>
            <consortium name="US DOE Joint Genome Institute (JGI-PGF)"/>
            <person name="Walter F."/>
            <person name="Albersmeier A."/>
            <person name="Kalinowski J."/>
            <person name="Ruckert C."/>
        </authorList>
    </citation>
    <scope>NUCLEOTIDE SEQUENCE</scope>
    <source>
        <strain evidence="9">JCM 14371</strain>
    </source>
</reference>
<dbReference type="EMBL" id="BMOE01000007">
    <property type="protein sequence ID" value="GGJ77641.1"/>
    <property type="molecule type" value="Genomic_DNA"/>
</dbReference>
<dbReference type="GO" id="GO:0042597">
    <property type="term" value="C:periplasmic space"/>
    <property type="evidence" value="ECO:0007669"/>
    <property type="project" value="UniProtKB-SubCell"/>
</dbReference>
<comment type="caution">
    <text evidence="9">The sequence shown here is derived from an EMBL/GenBank/DDBJ whole genome shotgun (WGS) entry which is preliminary data.</text>
</comment>
<feature type="signal peptide" evidence="8">
    <location>
        <begin position="1"/>
        <end position="20"/>
    </location>
</feature>
<proteinExistence type="inferred from homology"/>
<keyword evidence="5 8" id="KW-0732">Signal</keyword>
<keyword evidence="10" id="KW-1185">Reference proteome</keyword>
<evidence type="ECO:0000313" key="9">
    <source>
        <dbReference type="EMBL" id="GGJ77641.1"/>
    </source>
</evidence>
<evidence type="ECO:0000256" key="3">
    <source>
        <dbReference type="ARBA" id="ARBA00010033"/>
    </source>
</evidence>
<evidence type="ECO:0000256" key="6">
    <source>
        <dbReference type="ARBA" id="ARBA00022764"/>
    </source>
</evidence>
<comment type="pathway">
    <text evidence="2">Glycan biosynthesis; alginate biosynthesis.</text>
</comment>
<accession>A0A917PGS0</accession>
<evidence type="ECO:0000256" key="2">
    <source>
        <dbReference type="ARBA" id="ARBA00005182"/>
    </source>
</evidence>
<evidence type="ECO:0000256" key="5">
    <source>
        <dbReference type="ARBA" id="ARBA00022729"/>
    </source>
</evidence>
<dbReference type="AlphaFoldDB" id="A0A917PGS0"/>
<protein>
    <recommendedName>
        <fullName evidence="4">Alginate biosynthesis protein AlgF</fullName>
    </recommendedName>
</protein>
<comment type="similarity">
    <text evidence="3">Belongs to the AlgF family.</text>
</comment>
<keyword evidence="6" id="KW-0574">Periplasm</keyword>
<keyword evidence="7" id="KW-0016">Alginate biosynthesis</keyword>
<feature type="chain" id="PRO_5037364588" description="Alginate biosynthesis protein AlgF" evidence="8">
    <location>
        <begin position="21"/>
        <end position="200"/>
    </location>
</feature>
<evidence type="ECO:0000256" key="1">
    <source>
        <dbReference type="ARBA" id="ARBA00004418"/>
    </source>
</evidence>